<proteinExistence type="predicted"/>
<evidence type="ECO:0000313" key="1">
    <source>
        <dbReference type="EMBL" id="SHG57247.1"/>
    </source>
</evidence>
<protein>
    <submittedName>
        <fullName evidence="1">Uncharacterized protein</fullName>
    </submittedName>
</protein>
<dbReference type="Proteomes" id="UP000184287">
    <property type="component" value="Unassembled WGS sequence"/>
</dbReference>
<dbReference type="RefSeq" id="WP_159441172.1">
    <property type="nucleotide sequence ID" value="NZ_FQUQ01000006.1"/>
</dbReference>
<reference evidence="2" key="1">
    <citation type="submission" date="2016-11" db="EMBL/GenBank/DDBJ databases">
        <authorList>
            <person name="Varghese N."/>
            <person name="Submissions S."/>
        </authorList>
    </citation>
    <scope>NUCLEOTIDE SEQUENCE [LARGE SCALE GENOMIC DNA]</scope>
    <source>
        <strain evidence="2">DSM 16990</strain>
    </source>
</reference>
<organism evidence="1 2">
    <name type="scientific">Pedobacter caeni</name>
    <dbReference type="NCBI Taxonomy" id="288992"/>
    <lineage>
        <taxon>Bacteria</taxon>
        <taxon>Pseudomonadati</taxon>
        <taxon>Bacteroidota</taxon>
        <taxon>Sphingobacteriia</taxon>
        <taxon>Sphingobacteriales</taxon>
        <taxon>Sphingobacteriaceae</taxon>
        <taxon>Pedobacter</taxon>
    </lineage>
</organism>
<accession>A0A1M5KWX7</accession>
<dbReference type="AlphaFoldDB" id="A0A1M5KWX7"/>
<dbReference type="EMBL" id="FQUQ01000006">
    <property type="protein sequence ID" value="SHG57247.1"/>
    <property type="molecule type" value="Genomic_DNA"/>
</dbReference>
<keyword evidence="2" id="KW-1185">Reference proteome</keyword>
<name>A0A1M5KWX7_9SPHI</name>
<gene>
    <name evidence="1" type="ORF">SAMN04488522_106123</name>
</gene>
<sequence>MQTELGNVYFYNSIKQTVEEKISIKNSKAGYVFERLKEINGKKEMQQLYVS</sequence>
<evidence type="ECO:0000313" key="2">
    <source>
        <dbReference type="Proteomes" id="UP000184287"/>
    </source>
</evidence>